<sequence>MTKNLLWLFAFLPLLGLSACKSKADEPPKPLVPGSFIRAYIVPNGIQVRRFWQGQTKVLWSYEFMASKTYSKGSEEYRELSILYGDTAFYDNMIPNDSPYRNNSVSFSRTPSRGYPPFGALCEPVVSIDAVALDDYDEEHPKGSSLNDITSVFLLECWTYIQSGYQIAYCPYFTDYLRLDLSNFPEEPIKLVDASQEFLLIRAPATTDSHKVQLTYRFEGGSEVTRIFENREYPRDNSTEQWSLPPILL</sequence>
<evidence type="ECO:0000313" key="2">
    <source>
        <dbReference type="EMBL" id="PVZ08324.1"/>
    </source>
</evidence>
<dbReference type="EMBL" id="QEKY01000014">
    <property type="protein sequence ID" value="PVZ08324.1"/>
    <property type="molecule type" value="Genomic_DNA"/>
</dbReference>
<dbReference type="GeneID" id="94551615"/>
<evidence type="ECO:0000256" key="1">
    <source>
        <dbReference type="SAM" id="SignalP"/>
    </source>
</evidence>
<organism evidence="2 3">
    <name type="scientific">Porphyromonas loveana</name>
    <dbReference type="NCBI Taxonomy" id="1884669"/>
    <lineage>
        <taxon>Bacteria</taxon>
        <taxon>Pseudomonadati</taxon>
        <taxon>Bacteroidota</taxon>
        <taxon>Bacteroidia</taxon>
        <taxon>Bacteroidales</taxon>
        <taxon>Porphyromonadaceae</taxon>
        <taxon>Porphyromonas</taxon>
    </lineage>
</organism>
<dbReference type="AlphaFoldDB" id="A0A2U1F837"/>
<protein>
    <recommendedName>
        <fullName evidence="4">Lipoprotein</fullName>
    </recommendedName>
</protein>
<comment type="caution">
    <text evidence="2">The sequence shown here is derived from an EMBL/GenBank/DDBJ whole genome shotgun (WGS) entry which is preliminary data.</text>
</comment>
<dbReference type="RefSeq" id="WP_116679780.1">
    <property type="nucleotide sequence ID" value="NZ_JBGYVJ010000023.1"/>
</dbReference>
<keyword evidence="3" id="KW-1185">Reference proteome</keyword>
<gene>
    <name evidence="2" type="ORF">C7382_11423</name>
</gene>
<feature type="chain" id="PRO_5015632727" description="Lipoprotein" evidence="1">
    <location>
        <begin position="25"/>
        <end position="249"/>
    </location>
</feature>
<accession>A0A2U1F837</accession>
<proteinExistence type="predicted"/>
<dbReference type="Proteomes" id="UP000245462">
    <property type="component" value="Unassembled WGS sequence"/>
</dbReference>
<feature type="signal peptide" evidence="1">
    <location>
        <begin position="1"/>
        <end position="24"/>
    </location>
</feature>
<name>A0A2U1F837_9PORP</name>
<evidence type="ECO:0000313" key="3">
    <source>
        <dbReference type="Proteomes" id="UP000245462"/>
    </source>
</evidence>
<keyword evidence="1" id="KW-0732">Signal</keyword>
<reference evidence="2 3" key="1">
    <citation type="submission" date="2018-04" db="EMBL/GenBank/DDBJ databases">
        <title>Genomic Encyclopedia of Type Strains, Phase IV (KMG-IV): sequencing the most valuable type-strain genomes for metagenomic binning, comparative biology and taxonomic classification.</title>
        <authorList>
            <person name="Goeker M."/>
        </authorList>
    </citation>
    <scope>NUCLEOTIDE SEQUENCE [LARGE SCALE GENOMIC DNA]</scope>
    <source>
        <strain evidence="2 3">DSM 28520</strain>
    </source>
</reference>
<evidence type="ECO:0008006" key="4">
    <source>
        <dbReference type="Google" id="ProtNLM"/>
    </source>
</evidence>
<dbReference type="PROSITE" id="PS51257">
    <property type="entry name" value="PROKAR_LIPOPROTEIN"/>
    <property type="match status" value="1"/>
</dbReference>